<dbReference type="EMBL" id="DVLP01000095">
    <property type="protein sequence ID" value="HIT74607.1"/>
    <property type="molecule type" value="Genomic_DNA"/>
</dbReference>
<sequence>MTGQAAMSGLAAMSGQMGGAAMAPRWLDGDVERWIDLPSAAVLGRADWLGDLVGRPVEPLRMRVKPGLSMVVGWRDPDRARGLDAFGWAAVMADPEKVAAVRRRARHVGARLTVDEPVGRGRASAVLLAGGIGSDPGIARELAHARRRLPSTAVAQVLAYNPGKRVVAAVEVGPARRVVRVGAERQHHLVAAVNRWRAHGAPVLPVRALGRRGTAVESPWWGEGDLGRIGGAEQARAVGQVIAEVHRASAVRGGASQLAPVEIDDLAAVLPEQRDRITALAALIEQRVAEAEAYGSMAGRAHTGLVHGDLSPDQVLVDEHGAIRLIDLDRATTGPGGTDVGSWLASGEEVGRTDLTQGFLAGWADVGAEVAVDVDLWRARAVLARVGEPFRQLRPDWRAQVVAGLDRVESLLVHGGDR</sequence>
<protein>
    <submittedName>
        <fullName evidence="2">Phosphotransferase</fullName>
    </submittedName>
</protein>
<comment type="caution">
    <text evidence="2">The sequence shown here is derived from an EMBL/GenBank/DDBJ whole genome shotgun (WGS) entry which is preliminary data.</text>
</comment>
<proteinExistence type="predicted"/>
<gene>
    <name evidence="2" type="ORF">IAA98_03395</name>
</gene>
<organism evidence="2 3">
    <name type="scientific">Candidatus Avipropionibacterium avicola</name>
    <dbReference type="NCBI Taxonomy" id="2840701"/>
    <lineage>
        <taxon>Bacteria</taxon>
        <taxon>Bacillati</taxon>
        <taxon>Actinomycetota</taxon>
        <taxon>Actinomycetes</taxon>
        <taxon>Propionibacteriales</taxon>
        <taxon>Propionibacteriaceae</taxon>
        <taxon>Propionibacteriaceae incertae sedis</taxon>
        <taxon>Candidatus Avipropionibacterium</taxon>
    </lineage>
</organism>
<evidence type="ECO:0000313" key="3">
    <source>
        <dbReference type="Proteomes" id="UP000886842"/>
    </source>
</evidence>
<feature type="domain" description="Aminoglycoside phosphotransferase" evidence="1">
    <location>
        <begin position="221"/>
        <end position="364"/>
    </location>
</feature>
<dbReference type="InterPro" id="IPR002575">
    <property type="entry name" value="Aminoglycoside_PTrfase"/>
</dbReference>
<name>A0A9D1GWJ9_9ACTN</name>
<accession>A0A9D1GWJ9</accession>
<dbReference type="Proteomes" id="UP000886842">
    <property type="component" value="Unassembled WGS sequence"/>
</dbReference>
<dbReference type="Pfam" id="PF01636">
    <property type="entry name" value="APH"/>
    <property type="match status" value="1"/>
</dbReference>
<dbReference type="SUPFAM" id="SSF56112">
    <property type="entry name" value="Protein kinase-like (PK-like)"/>
    <property type="match status" value="1"/>
</dbReference>
<reference evidence="2" key="2">
    <citation type="journal article" date="2021" name="PeerJ">
        <title>Extensive microbial diversity within the chicken gut microbiome revealed by metagenomics and culture.</title>
        <authorList>
            <person name="Gilroy R."/>
            <person name="Ravi A."/>
            <person name="Getino M."/>
            <person name="Pursley I."/>
            <person name="Horton D.L."/>
            <person name="Alikhan N.F."/>
            <person name="Baker D."/>
            <person name="Gharbi K."/>
            <person name="Hall N."/>
            <person name="Watson M."/>
            <person name="Adriaenssens E.M."/>
            <person name="Foster-Nyarko E."/>
            <person name="Jarju S."/>
            <person name="Secka A."/>
            <person name="Antonio M."/>
            <person name="Oren A."/>
            <person name="Chaudhuri R.R."/>
            <person name="La Ragione R."/>
            <person name="Hildebrand F."/>
            <person name="Pallen M.J."/>
        </authorList>
    </citation>
    <scope>NUCLEOTIDE SEQUENCE</scope>
    <source>
        <strain evidence="2">ChiGjej1B1-24693</strain>
    </source>
</reference>
<dbReference type="AlphaFoldDB" id="A0A9D1GWJ9"/>
<dbReference type="InterPro" id="IPR011009">
    <property type="entry name" value="Kinase-like_dom_sf"/>
</dbReference>
<dbReference type="Gene3D" id="3.90.1200.10">
    <property type="match status" value="1"/>
</dbReference>
<evidence type="ECO:0000313" key="2">
    <source>
        <dbReference type="EMBL" id="HIT74607.1"/>
    </source>
</evidence>
<reference evidence="2" key="1">
    <citation type="submission" date="2020-10" db="EMBL/GenBank/DDBJ databases">
        <authorList>
            <person name="Gilroy R."/>
        </authorList>
    </citation>
    <scope>NUCLEOTIDE SEQUENCE</scope>
    <source>
        <strain evidence="2">ChiGjej1B1-24693</strain>
    </source>
</reference>
<evidence type="ECO:0000259" key="1">
    <source>
        <dbReference type="Pfam" id="PF01636"/>
    </source>
</evidence>